<feature type="domain" description="Aspartate/ornithine carbamoyltransferase carbamoyl-P binding" evidence="9">
    <location>
        <begin position="9"/>
        <end position="147"/>
    </location>
</feature>
<reference evidence="10 11" key="1">
    <citation type="journal article" date="2016" name="Nat. Commun.">
        <title>Thousands of microbial genomes shed light on interconnected biogeochemical processes in an aquifer system.</title>
        <authorList>
            <person name="Anantharaman K."/>
            <person name="Brown C.T."/>
            <person name="Hug L.A."/>
            <person name="Sharon I."/>
            <person name="Castelle C.J."/>
            <person name="Probst A.J."/>
            <person name="Thomas B.C."/>
            <person name="Singh A."/>
            <person name="Wilkins M.J."/>
            <person name="Karaoz U."/>
            <person name="Brodie E.L."/>
            <person name="Williams K.H."/>
            <person name="Hubbard S.S."/>
            <person name="Banfield J.F."/>
        </authorList>
    </citation>
    <scope>NUCLEOTIDE SEQUENCE [LARGE SCALE GENOMIC DNA]</scope>
</reference>
<feature type="binding site" evidence="7">
    <location>
        <position position="85"/>
    </location>
    <ligand>
        <name>L-aspartate</name>
        <dbReference type="ChEBI" id="CHEBI:29991"/>
    </ligand>
</feature>
<dbReference type="FunFam" id="3.40.50.1370:FF:000002">
    <property type="entry name" value="Aspartate carbamoyltransferase 2"/>
    <property type="match status" value="1"/>
</dbReference>
<dbReference type="NCBIfam" id="TIGR00670">
    <property type="entry name" value="asp_carb_tr"/>
    <property type="match status" value="1"/>
</dbReference>
<dbReference type="UniPathway" id="UPA00070">
    <property type="reaction ID" value="UER00116"/>
</dbReference>
<dbReference type="GO" id="GO:0005829">
    <property type="term" value="C:cytosol"/>
    <property type="evidence" value="ECO:0007669"/>
    <property type="project" value="TreeGrafter"/>
</dbReference>
<dbReference type="PANTHER" id="PTHR45753:SF6">
    <property type="entry name" value="ASPARTATE CARBAMOYLTRANSFERASE"/>
    <property type="match status" value="1"/>
</dbReference>
<dbReference type="InterPro" id="IPR036901">
    <property type="entry name" value="Asp/Orn_carbamoylTrfase_sf"/>
</dbReference>
<comment type="catalytic activity">
    <reaction evidence="6 7">
        <text>carbamoyl phosphate + L-aspartate = N-carbamoyl-L-aspartate + phosphate + H(+)</text>
        <dbReference type="Rhea" id="RHEA:20013"/>
        <dbReference type="ChEBI" id="CHEBI:15378"/>
        <dbReference type="ChEBI" id="CHEBI:29991"/>
        <dbReference type="ChEBI" id="CHEBI:32814"/>
        <dbReference type="ChEBI" id="CHEBI:43474"/>
        <dbReference type="ChEBI" id="CHEBI:58228"/>
        <dbReference type="EC" id="2.1.3.2"/>
    </reaction>
</comment>
<dbReference type="GO" id="GO:0044205">
    <property type="term" value="P:'de novo' UMP biosynthetic process"/>
    <property type="evidence" value="ECO:0007669"/>
    <property type="project" value="UniProtKB-UniRule"/>
</dbReference>
<feature type="binding site" evidence="7">
    <location>
        <position position="134"/>
    </location>
    <ligand>
        <name>carbamoyl phosphate</name>
        <dbReference type="ChEBI" id="CHEBI:58228"/>
    </ligand>
</feature>
<feature type="binding site" evidence="7">
    <location>
        <position position="57"/>
    </location>
    <ligand>
        <name>carbamoyl phosphate</name>
        <dbReference type="ChEBI" id="CHEBI:58228"/>
    </ligand>
</feature>
<feature type="binding site" evidence="7">
    <location>
        <position position="228"/>
    </location>
    <ligand>
        <name>L-aspartate</name>
        <dbReference type="ChEBI" id="CHEBI:29991"/>
    </ligand>
</feature>
<gene>
    <name evidence="7" type="primary">pyrB</name>
    <name evidence="10" type="ORF">A2983_00600</name>
</gene>
<comment type="subunit">
    <text evidence="7">Heterododecamer (2C3:3R2) of six catalytic PyrB chains organized as two trimers (C3), and six regulatory PyrI chains organized as three dimers (R2).</text>
</comment>
<dbReference type="GO" id="GO:0006520">
    <property type="term" value="P:amino acid metabolic process"/>
    <property type="evidence" value="ECO:0007669"/>
    <property type="project" value="InterPro"/>
</dbReference>
<dbReference type="NCBIfam" id="NF002032">
    <property type="entry name" value="PRK00856.1"/>
    <property type="match status" value="1"/>
</dbReference>
<dbReference type="InterPro" id="IPR002082">
    <property type="entry name" value="Asp_carbamoyltransf"/>
</dbReference>
<dbReference type="EMBL" id="MFQH01000001">
    <property type="protein sequence ID" value="OGH78821.1"/>
    <property type="molecule type" value="Genomic_DNA"/>
</dbReference>
<evidence type="ECO:0000256" key="2">
    <source>
        <dbReference type="ARBA" id="ARBA00008896"/>
    </source>
</evidence>
<evidence type="ECO:0000256" key="4">
    <source>
        <dbReference type="ARBA" id="ARBA00022975"/>
    </source>
</evidence>
<feature type="domain" description="Aspartate/ornithine carbamoyltransferase Asp/Orn-binding" evidence="8">
    <location>
        <begin position="154"/>
        <end position="301"/>
    </location>
</feature>
<evidence type="ECO:0000256" key="7">
    <source>
        <dbReference type="HAMAP-Rule" id="MF_00001"/>
    </source>
</evidence>
<dbReference type="Pfam" id="PF00185">
    <property type="entry name" value="OTCace"/>
    <property type="match status" value="1"/>
</dbReference>
<keyword evidence="3 7" id="KW-0808">Transferase</keyword>
<evidence type="ECO:0000313" key="10">
    <source>
        <dbReference type="EMBL" id="OGH78821.1"/>
    </source>
</evidence>
<comment type="function">
    <text evidence="5 7">Catalyzes the condensation of carbamoyl phosphate and aspartate to form carbamoyl aspartate and inorganic phosphate, the committed step in the de novo pyrimidine nucleotide biosynthesis pathway.</text>
</comment>
<dbReference type="HAMAP" id="MF_00001">
    <property type="entry name" value="Asp_carb_tr"/>
    <property type="match status" value="1"/>
</dbReference>
<dbReference type="Pfam" id="PF02729">
    <property type="entry name" value="OTCace_N"/>
    <property type="match status" value="1"/>
</dbReference>
<keyword evidence="4 7" id="KW-0665">Pyrimidine biosynthesis</keyword>
<comment type="caution">
    <text evidence="10">The sequence shown here is derived from an EMBL/GenBank/DDBJ whole genome shotgun (WGS) entry which is preliminary data.</text>
</comment>
<feature type="binding site" evidence="7">
    <location>
        <position position="167"/>
    </location>
    <ligand>
        <name>L-aspartate</name>
        <dbReference type="ChEBI" id="CHEBI:29991"/>
    </ligand>
</feature>
<evidence type="ECO:0000256" key="3">
    <source>
        <dbReference type="ARBA" id="ARBA00022679"/>
    </source>
</evidence>
<dbReference type="PRINTS" id="PR00100">
    <property type="entry name" value="AOTCASE"/>
</dbReference>
<dbReference type="SUPFAM" id="SSF53671">
    <property type="entry name" value="Aspartate/ornithine carbamoyltransferase"/>
    <property type="match status" value="1"/>
</dbReference>
<evidence type="ECO:0000256" key="6">
    <source>
        <dbReference type="ARBA" id="ARBA00048859"/>
    </source>
</evidence>
<dbReference type="PRINTS" id="PR00101">
    <property type="entry name" value="ATCASE"/>
</dbReference>
<dbReference type="InterPro" id="IPR006131">
    <property type="entry name" value="Asp_carbamoyltransf_Asp/Orn-bd"/>
</dbReference>
<dbReference type="FunFam" id="3.40.50.1370:FF:000001">
    <property type="entry name" value="Aspartate carbamoyltransferase"/>
    <property type="match status" value="1"/>
</dbReference>
<feature type="binding site" evidence="7">
    <location>
        <position position="268"/>
    </location>
    <ligand>
        <name>carbamoyl phosphate</name>
        <dbReference type="ChEBI" id="CHEBI:58228"/>
    </ligand>
</feature>
<comment type="pathway">
    <text evidence="1 7">Pyrimidine metabolism; UMP biosynthesis via de novo pathway; (S)-dihydroorotate from bicarbonate: step 2/3.</text>
</comment>
<name>A0A1F6N4L8_9BACT</name>
<dbReference type="GO" id="GO:0006207">
    <property type="term" value="P:'de novo' pyrimidine nucleobase biosynthetic process"/>
    <property type="evidence" value="ECO:0007669"/>
    <property type="project" value="InterPro"/>
</dbReference>
<feature type="binding site" evidence="7">
    <location>
        <position position="267"/>
    </location>
    <ligand>
        <name>carbamoyl phosphate</name>
        <dbReference type="ChEBI" id="CHEBI:58228"/>
    </ligand>
</feature>
<feature type="binding site" evidence="7">
    <location>
        <position position="137"/>
    </location>
    <ligand>
        <name>carbamoyl phosphate</name>
        <dbReference type="ChEBI" id="CHEBI:58228"/>
    </ligand>
</feature>
<accession>A0A1F6N4L8</accession>
<dbReference type="InterPro" id="IPR006132">
    <property type="entry name" value="Asp/Orn_carbamoyltranf_P-bd"/>
</dbReference>
<dbReference type="EC" id="2.1.3.2" evidence="7"/>
<dbReference type="AlphaFoldDB" id="A0A1F6N4L8"/>
<dbReference type="PROSITE" id="PS00097">
    <property type="entry name" value="CARBAMOYLTRANSFERASE"/>
    <property type="match status" value="1"/>
</dbReference>
<sequence>MLKNNWQDRDIISIPELSRTDILTVLKHAGELKKKPQPKLLEGKVMGSCFFEPSTRTRLSFETAMQRLGGRVIGFADAAVSSASKGETLYDGMKIIGQYVDVIAMRHPLEGSARRASEATDKPILNGGDGANQHPTQTLLDLFTIKECQNKLTGLKIAMVGDLRYGRTVHSLLQALKFFQPTLYFVAPNFLQMPDYLLRELDTAGIKYYCKDTIDEVIRQVDILYMTRIQKERFSDITEYEKAKSMYILDTPLLRGVKPNMRVLHPLPRVGEITSAVDNTPHAYYFQQAENGLYARQALLGLVLGKLN</sequence>
<dbReference type="Proteomes" id="UP000177040">
    <property type="component" value="Unassembled WGS sequence"/>
</dbReference>
<evidence type="ECO:0000313" key="11">
    <source>
        <dbReference type="Proteomes" id="UP000177040"/>
    </source>
</evidence>
<proteinExistence type="inferred from homology"/>
<dbReference type="GO" id="GO:0016597">
    <property type="term" value="F:amino acid binding"/>
    <property type="evidence" value="ECO:0007669"/>
    <property type="project" value="InterPro"/>
</dbReference>
<dbReference type="Gene3D" id="3.40.50.1370">
    <property type="entry name" value="Aspartate/ornithine carbamoyltransferase"/>
    <property type="match status" value="2"/>
</dbReference>
<feature type="binding site" evidence="7">
    <location>
        <position position="56"/>
    </location>
    <ligand>
        <name>carbamoyl phosphate</name>
        <dbReference type="ChEBI" id="CHEBI:58228"/>
    </ligand>
</feature>
<organism evidence="10 11">
    <name type="scientific">Candidatus Magasanikbacteria bacterium RIFCSPLOWO2_01_FULL_40_15</name>
    <dbReference type="NCBI Taxonomy" id="1798686"/>
    <lineage>
        <taxon>Bacteria</taxon>
        <taxon>Candidatus Magasanikiibacteriota</taxon>
    </lineage>
</organism>
<dbReference type="PANTHER" id="PTHR45753">
    <property type="entry name" value="ORNITHINE CARBAMOYLTRANSFERASE, MITOCHONDRIAL"/>
    <property type="match status" value="1"/>
</dbReference>
<evidence type="ECO:0000256" key="1">
    <source>
        <dbReference type="ARBA" id="ARBA00004852"/>
    </source>
</evidence>
<feature type="binding site" evidence="7">
    <location>
        <position position="106"/>
    </location>
    <ligand>
        <name>carbamoyl phosphate</name>
        <dbReference type="ChEBI" id="CHEBI:58228"/>
    </ligand>
</feature>
<dbReference type="InterPro" id="IPR006130">
    <property type="entry name" value="Asp/Orn_carbamoylTrfase"/>
</dbReference>
<evidence type="ECO:0000259" key="8">
    <source>
        <dbReference type="Pfam" id="PF00185"/>
    </source>
</evidence>
<dbReference type="GO" id="GO:0004070">
    <property type="term" value="F:aspartate carbamoyltransferase activity"/>
    <property type="evidence" value="ECO:0007669"/>
    <property type="project" value="UniProtKB-UniRule"/>
</dbReference>
<comment type="similarity">
    <text evidence="2 7">Belongs to the aspartate/ornithine carbamoyltransferase superfamily. ATCase family.</text>
</comment>
<evidence type="ECO:0000256" key="5">
    <source>
        <dbReference type="ARBA" id="ARBA00043884"/>
    </source>
</evidence>
<evidence type="ECO:0000259" key="9">
    <source>
        <dbReference type="Pfam" id="PF02729"/>
    </source>
</evidence>
<protein>
    <recommendedName>
        <fullName evidence="7">Aspartate carbamoyltransferase</fullName>
        <ecNumber evidence="7">2.1.3.2</ecNumber>
    </recommendedName>
    <alternativeName>
        <fullName evidence="7">Aspartate transcarbamylase</fullName>
        <shortName evidence="7">ATCase</shortName>
    </alternativeName>
</protein>